<evidence type="ECO:0000313" key="2">
    <source>
        <dbReference type="EMBL" id="AHE39122.1"/>
    </source>
</evidence>
<gene>
    <name evidence="2" type="ORF">pFRL3_345</name>
</gene>
<accession>V9Z3K4</accession>
<name>V9Z3K4_9ACTN</name>
<evidence type="ECO:0000256" key="1">
    <source>
        <dbReference type="SAM" id="MobiDB-lite"/>
    </source>
</evidence>
<protein>
    <submittedName>
        <fullName evidence="2">Uncharacterized protein</fullName>
    </submittedName>
</protein>
<dbReference type="EMBL" id="KF602048">
    <property type="protein sequence ID" value="AHE39122.1"/>
    <property type="molecule type" value="Genomic_DNA"/>
</dbReference>
<proteinExistence type="predicted"/>
<feature type="compositionally biased region" description="Low complexity" evidence="1">
    <location>
        <begin position="101"/>
        <end position="111"/>
    </location>
</feature>
<keyword evidence="2" id="KW-0614">Plasmid</keyword>
<reference evidence="2" key="1">
    <citation type="submission" date="2013-09" db="EMBL/GenBank/DDBJ databases">
        <title>Complete nucleotide sequence of Streptomyces linear plasmid pFRL3.</title>
        <authorList>
            <person name="Chen Z."/>
            <person name="Fang P."/>
            <person name="Qin Z."/>
        </authorList>
    </citation>
    <scope>NUCLEOTIDE SEQUENCE</scope>
    <source>
        <plasmid evidence="2">pFRL3</plasmid>
    </source>
</reference>
<feature type="compositionally biased region" description="Basic and acidic residues" evidence="1">
    <location>
        <begin position="157"/>
        <end position="176"/>
    </location>
</feature>
<geneLocation type="plasmid" evidence="2">
    <name>pFRL3</name>
</geneLocation>
<organism evidence="2">
    <name type="scientific">Streptomyces sp. FR1</name>
    <dbReference type="NCBI Taxonomy" id="349971"/>
    <lineage>
        <taxon>Bacteria</taxon>
        <taxon>Bacillati</taxon>
        <taxon>Actinomycetota</taxon>
        <taxon>Actinomycetes</taxon>
        <taxon>Kitasatosporales</taxon>
        <taxon>Streptomycetaceae</taxon>
        <taxon>Streptomyces</taxon>
    </lineage>
</organism>
<dbReference type="AlphaFoldDB" id="V9Z3K4"/>
<feature type="region of interest" description="Disordered" evidence="1">
    <location>
        <begin position="61"/>
        <end position="133"/>
    </location>
</feature>
<feature type="region of interest" description="Disordered" evidence="1">
    <location>
        <begin position="150"/>
        <end position="182"/>
    </location>
</feature>
<sequence>MTDTRAPSEHLVVRVLRLQIEGGHLWLDPAALTEDMIARWFGVPPPDGGPRPAHALRRPVASSRRACADSEGSSVAGGDPPAAHRVDGHRRGLGPALCRTRPAARADAPAALRGMRDTRPGAPSGETAYQRPGARDAHRLRVWLDRDRLRPLGHPPSPRELRRLSRTEPLRADGLGRRRRTSLRCNRTRGNLVRFPEAQPAEQAKIRRPAAVRSQRTEYLEMLVA</sequence>